<feature type="transmembrane region" description="Helical" evidence="7">
    <location>
        <begin position="40"/>
        <end position="60"/>
    </location>
</feature>
<dbReference type="AlphaFoldDB" id="A0A6H2H1E2"/>
<dbReference type="PANTHER" id="PTHR43495:SF5">
    <property type="entry name" value="GAMMA-AMINOBUTYRIC ACID PERMEASE"/>
    <property type="match status" value="1"/>
</dbReference>
<dbReference type="GO" id="GO:0055085">
    <property type="term" value="P:transmembrane transport"/>
    <property type="evidence" value="ECO:0007669"/>
    <property type="project" value="InterPro"/>
</dbReference>
<feature type="transmembrane region" description="Helical" evidence="7">
    <location>
        <begin position="151"/>
        <end position="170"/>
    </location>
</feature>
<keyword evidence="6 7" id="KW-0472">Membrane</keyword>
<feature type="transmembrane region" description="Helical" evidence="7">
    <location>
        <begin position="121"/>
        <end position="139"/>
    </location>
</feature>
<dbReference type="GO" id="GO:0016020">
    <property type="term" value="C:membrane"/>
    <property type="evidence" value="ECO:0007669"/>
    <property type="project" value="UniProtKB-SubCell"/>
</dbReference>
<dbReference type="RefSeq" id="WP_168909042.1">
    <property type="nucleotide sequence ID" value="NZ_CP051428.1"/>
</dbReference>
<feature type="transmembrane region" description="Helical" evidence="7">
    <location>
        <begin position="325"/>
        <end position="346"/>
    </location>
</feature>
<evidence type="ECO:0000256" key="4">
    <source>
        <dbReference type="ARBA" id="ARBA00022970"/>
    </source>
</evidence>
<feature type="transmembrane region" description="Helical" evidence="7">
    <location>
        <begin position="408"/>
        <end position="427"/>
    </location>
</feature>
<dbReference type="InterPro" id="IPR004841">
    <property type="entry name" value="AA-permease/SLC12A_dom"/>
</dbReference>
<sequence>MAEQEAKGLPWWQLSLFGAGCTIGTAFFLGSGIAVRTSGWLALPVFAAVALATYFVYEALARMTAEHPDKGSFRTYAGQAYGRWAAFGTGWIYWFSELLILGGTLTALGLFSQAWLPSVPLGAFAGGYAVLALLVVVLGSKGINAAENLFAVVKIAAVIGFIGVCAWWLLRGLASPSEAPNGWREAASPGWGGVWRGLLYGFYAFSGIEVMGFMAAGLRKPEQAPKAGAFMLSLIAVLYIGSIALAMLLVPAASMKPDASPLILALDGLRLTALRHALNGVLIVSGFSILVASLYGVSTMLVTLAQGGDAPAWTGRTWGKRKLPAAALLVNAAGMGVSVVLALLLPRSLFEHLATAGGLVLLYVWTIIVLSYLKLGRPGAWGRIKSWTAIVLMAAAASGALSEPAGRPGFYASLGIAAAVAAATFVMHRRWTAAAERQRLRDDARSRRRFPGGRAGGGAR</sequence>
<accession>A0A6H2H1E2</accession>
<keyword evidence="3 7" id="KW-0812">Transmembrane</keyword>
<dbReference type="GO" id="GO:0006865">
    <property type="term" value="P:amino acid transport"/>
    <property type="evidence" value="ECO:0007669"/>
    <property type="project" value="UniProtKB-KW"/>
</dbReference>
<feature type="transmembrane region" description="Helical" evidence="7">
    <location>
        <begin position="384"/>
        <end position="402"/>
    </location>
</feature>
<dbReference type="EMBL" id="CP051428">
    <property type="protein sequence ID" value="QJC53504.1"/>
    <property type="molecule type" value="Genomic_DNA"/>
</dbReference>
<comment type="subcellular location">
    <subcellularLocation>
        <location evidence="1">Membrane</location>
        <topology evidence="1">Multi-pass membrane protein</topology>
    </subcellularLocation>
</comment>
<evidence type="ECO:0000256" key="3">
    <source>
        <dbReference type="ARBA" id="ARBA00022692"/>
    </source>
</evidence>
<dbReference type="PROSITE" id="PS51257">
    <property type="entry name" value="PROKAR_LIPOPROTEIN"/>
    <property type="match status" value="1"/>
</dbReference>
<dbReference type="KEGG" id="palr:HGI30_19485"/>
<protein>
    <submittedName>
        <fullName evidence="9">Amino acid permease</fullName>
    </submittedName>
</protein>
<evidence type="ECO:0000256" key="7">
    <source>
        <dbReference type="SAM" id="Phobius"/>
    </source>
</evidence>
<gene>
    <name evidence="9" type="ORF">HGI30_19485</name>
</gene>
<dbReference type="Gene3D" id="1.20.1740.10">
    <property type="entry name" value="Amino acid/polyamine transporter I"/>
    <property type="match status" value="1"/>
</dbReference>
<evidence type="ECO:0000256" key="1">
    <source>
        <dbReference type="ARBA" id="ARBA00004141"/>
    </source>
</evidence>
<evidence type="ECO:0000256" key="2">
    <source>
        <dbReference type="ARBA" id="ARBA00022448"/>
    </source>
</evidence>
<keyword evidence="4" id="KW-0029">Amino-acid transport</keyword>
<feature type="domain" description="Amino acid permease/ SLC12A" evidence="8">
    <location>
        <begin position="17"/>
        <end position="375"/>
    </location>
</feature>
<evidence type="ECO:0000259" key="8">
    <source>
        <dbReference type="Pfam" id="PF00324"/>
    </source>
</evidence>
<dbReference type="Proteomes" id="UP000502136">
    <property type="component" value="Chromosome"/>
</dbReference>
<proteinExistence type="predicted"/>
<evidence type="ECO:0000256" key="6">
    <source>
        <dbReference type="ARBA" id="ARBA00023136"/>
    </source>
</evidence>
<keyword evidence="2" id="KW-0813">Transport</keyword>
<reference evidence="9 10" key="1">
    <citation type="submission" date="2020-04" db="EMBL/GenBank/DDBJ databases">
        <title>Novel Paenibacillus strain UniB2 isolated from commercial digestive syrup.</title>
        <authorList>
            <person name="Thorat V."/>
            <person name="Kirdat K."/>
            <person name="Tiwarekar B."/>
            <person name="Yadav A."/>
        </authorList>
    </citation>
    <scope>NUCLEOTIDE SEQUENCE [LARGE SCALE GENOMIC DNA]</scope>
    <source>
        <strain evidence="9 10">UniB2</strain>
    </source>
</reference>
<feature type="transmembrane region" description="Helical" evidence="7">
    <location>
        <begin position="91"/>
        <end position="115"/>
    </location>
</feature>
<evidence type="ECO:0000313" key="9">
    <source>
        <dbReference type="EMBL" id="QJC53504.1"/>
    </source>
</evidence>
<feature type="transmembrane region" description="Helical" evidence="7">
    <location>
        <begin position="273"/>
        <end position="304"/>
    </location>
</feature>
<organism evidence="9 10">
    <name type="scientific">Paenibacillus albicereus</name>
    <dbReference type="NCBI Taxonomy" id="2726185"/>
    <lineage>
        <taxon>Bacteria</taxon>
        <taxon>Bacillati</taxon>
        <taxon>Bacillota</taxon>
        <taxon>Bacilli</taxon>
        <taxon>Bacillales</taxon>
        <taxon>Paenibacillaceae</taxon>
        <taxon>Paenibacillus</taxon>
    </lineage>
</organism>
<dbReference type="PANTHER" id="PTHR43495">
    <property type="entry name" value="GABA PERMEASE"/>
    <property type="match status" value="1"/>
</dbReference>
<keyword evidence="5 7" id="KW-1133">Transmembrane helix</keyword>
<dbReference type="PIRSF" id="PIRSF006060">
    <property type="entry name" value="AA_transporter"/>
    <property type="match status" value="1"/>
</dbReference>
<feature type="transmembrane region" description="Helical" evidence="7">
    <location>
        <begin position="352"/>
        <end position="372"/>
    </location>
</feature>
<keyword evidence="10" id="KW-1185">Reference proteome</keyword>
<feature type="transmembrane region" description="Helical" evidence="7">
    <location>
        <begin position="230"/>
        <end position="253"/>
    </location>
</feature>
<feature type="transmembrane region" description="Helical" evidence="7">
    <location>
        <begin position="12"/>
        <end position="34"/>
    </location>
</feature>
<evidence type="ECO:0000313" key="10">
    <source>
        <dbReference type="Proteomes" id="UP000502136"/>
    </source>
</evidence>
<dbReference type="Pfam" id="PF00324">
    <property type="entry name" value="AA_permease"/>
    <property type="match status" value="1"/>
</dbReference>
<feature type="transmembrane region" description="Helical" evidence="7">
    <location>
        <begin position="198"/>
        <end position="218"/>
    </location>
</feature>
<evidence type="ECO:0000256" key="5">
    <source>
        <dbReference type="ARBA" id="ARBA00022989"/>
    </source>
</evidence>
<name>A0A6H2H1E2_9BACL</name>